<dbReference type="PaxDb" id="3708-A0A078GD93"/>
<dbReference type="AlphaFoldDB" id="A0A078GD93"/>
<protein>
    <submittedName>
        <fullName evidence="1">BnaC05g34840D protein</fullName>
    </submittedName>
</protein>
<sequence length="214" mass="24818">MDEDSRIILIWKDTVALRVLQQSKQAVTCEIKLPGSQPFVYTAIYASNEAEERTDLWVELLNTSNTFSLDQVPWIMGGDFNQVMHFSEHSNPEVNCLSSRMVEFKDCLTQIGLYDLRYQGPVFTWTNKQPDFPVAKKLDRLLINSQVLNLFPNCSSFFLPALTYDHSPCILDLAYKIPTHGIRLFKFYNYLTKHRTFFRWLMTHGHKPEALSGT</sequence>
<accession>A0A078GD93</accession>
<proteinExistence type="predicted"/>
<dbReference type="PANTHER" id="PTHR33710">
    <property type="entry name" value="BNAC02G09200D PROTEIN"/>
    <property type="match status" value="1"/>
</dbReference>
<keyword evidence="2" id="KW-1185">Reference proteome</keyword>
<dbReference type="Proteomes" id="UP000028999">
    <property type="component" value="Unassembled WGS sequence"/>
</dbReference>
<evidence type="ECO:0000313" key="1">
    <source>
        <dbReference type="EMBL" id="CDY24470.1"/>
    </source>
</evidence>
<dbReference type="PANTHER" id="PTHR33710:SF77">
    <property type="entry name" value="DNASE I-LIKE SUPERFAMILY PROTEIN"/>
    <property type="match status" value="1"/>
</dbReference>
<dbReference type="EMBL" id="LK032159">
    <property type="protein sequence ID" value="CDY24470.1"/>
    <property type="molecule type" value="Genomic_DNA"/>
</dbReference>
<gene>
    <name evidence="1" type="primary">BnaC05g34840D</name>
    <name evidence="1" type="ORF">GSBRNA2T00026743001</name>
</gene>
<evidence type="ECO:0000313" key="2">
    <source>
        <dbReference type="Proteomes" id="UP000028999"/>
    </source>
</evidence>
<dbReference type="InterPro" id="IPR036691">
    <property type="entry name" value="Endo/exonu/phosph_ase_sf"/>
</dbReference>
<dbReference type="OMA" id="QAVTCEI"/>
<dbReference type="SUPFAM" id="SSF56219">
    <property type="entry name" value="DNase I-like"/>
    <property type="match status" value="1"/>
</dbReference>
<reference evidence="1 2" key="1">
    <citation type="journal article" date="2014" name="Science">
        <title>Plant genetics. Early allopolyploid evolution in the post-Neolithic Brassica napus oilseed genome.</title>
        <authorList>
            <person name="Chalhoub B."/>
            <person name="Denoeud F."/>
            <person name="Liu S."/>
            <person name="Parkin I.A."/>
            <person name="Tang H."/>
            <person name="Wang X."/>
            <person name="Chiquet J."/>
            <person name="Belcram H."/>
            <person name="Tong C."/>
            <person name="Samans B."/>
            <person name="Correa M."/>
            <person name="Da Silva C."/>
            <person name="Just J."/>
            <person name="Falentin C."/>
            <person name="Koh C.S."/>
            <person name="Le Clainche I."/>
            <person name="Bernard M."/>
            <person name="Bento P."/>
            <person name="Noel B."/>
            <person name="Labadie K."/>
            <person name="Alberti A."/>
            <person name="Charles M."/>
            <person name="Arnaud D."/>
            <person name="Guo H."/>
            <person name="Daviaud C."/>
            <person name="Alamery S."/>
            <person name="Jabbari K."/>
            <person name="Zhao M."/>
            <person name="Edger P.P."/>
            <person name="Chelaifa H."/>
            <person name="Tack D."/>
            <person name="Lassalle G."/>
            <person name="Mestiri I."/>
            <person name="Schnel N."/>
            <person name="Le Paslier M.C."/>
            <person name="Fan G."/>
            <person name="Renault V."/>
            <person name="Bayer P.E."/>
            <person name="Golicz A.A."/>
            <person name="Manoli S."/>
            <person name="Lee T.H."/>
            <person name="Thi V.H."/>
            <person name="Chalabi S."/>
            <person name="Hu Q."/>
            <person name="Fan C."/>
            <person name="Tollenaere R."/>
            <person name="Lu Y."/>
            <person name="Battail C."/>
            <person name="Shen J."/>
            <person name="Sidebottom C.H."/>
            <person name="Wang X."/>
            <person name="Canaguier A."/>
            <person name="Chauveau A."/>
            <person name="Berard A."/>
            <person name="Deniot G."/>
            <person name="Guan M."/>
            <person name="Liu Z."/>
            <person name="Sun F."/>
            <person name="Lim Y.P."/>
            <person name="Lyons E."/>
            <person name="Town C.D."/>
            <person name="Bancroft I."/>
            <person name="Wang X."/>
            <person name="Meng J."/>
            <person name="Ma J."/>
            <person name="Pires J.C."/>
            <person name="King G.J."/>
            <person name="Brunel D."/>
            <person name="Delourme R."/>
            <person name="Renard M."/>
            <person name="Aury J.M."/>
            <person name="Adams K.L."/>
            <person name="Batley J."/>
            <person name="Snowdon R.J."/>
            <person name="Tost J."/>
            <person name="Edwards D."/>
            <person name="Zhou Y."/>
            <person name="Hua W."/>
            <person name="Sharpe A.G."/>
            <person name="Paterson A.H."/>
            <person name="Guan C."/>
            <person name="Wincker P."/>
        </authorList>
    </citation>
    <scope>NUCLEOTIDE SEQUENCE [LARGE SCALE GENOMIC DNA]</scope>
    <source>
        <strain evidence="2">cv. Darmor-bzh</strain>
    </source>
</reference>
<dbReference type="OrthoDB" id="1104170at2759"/>
<organism evidence="1 2">
    <name type="scientific">Brassica napus</name>
    <name type="common">Rape</name>
    <dbReference type="NCBI Taxonomy" id="3708"/>
    <lineage>
        <taxon>Eukaryota</taxon>
        <taxon>Viridiplantae</taxon>
        <taxon>Streptophyta</taxon>
        <taxon>Embryophyta</taxon>
        <taxon>Tracheophyta</taxon>
        <taxon>Spermatophyta</taxon>
        <taxon>Magnoliopsida</taxon>
        <taxon>eudicotyledons</taxon>
        <taxon>Gunneridae</taxon>
        <taxon>Pentapetalae</taxon>
        <taxon>rosids</taxon>
        <taxon>malvids</taxon>
        <taxon>Brassicales</taxon>
        <taxon>Brassicaceae</taxon>
        <taxon>Brassiceae</taxon>
        <taxon>Brassica</taxon>
    </lineage>
</organism>
<dbReference type="Gramene" id="CDY24470">
    <property type="protein sequence ID" value="CDY24470"/>
    <property type="gene ID" value="GSBRNA2T00026743001"/>
</dbReference>
<dbReference type="Gene3D" id="3.60.10.10">
    <property type="entry name" value="Endonuclease/exonuclease/phosphatase"/>
    <property type="match status" value="1"/>
</dbReference>
<dbReference type="STRING" id="3708.A0A078GD93"/>
<name>A0A078GD93_BRANA</name>